<dbReference type="SMART" id="SM00406">
    <property type="entry name" value="IGv"/>
    <property type="match status" value="1"/>
</dbReference>
<evidence type="ECO:0000313" key="9">
    <source>
        <dbReference type="Ensembl" id="ENSAZOP00000006211.1"/>
    </source>
</evidence>
<organism evidence="9 10">
    <name type="scientific">Anas zonorhyncha</name>
    <name type="common">Eastern spot-billed duck</name>
    <dbReference type="NCBI Taxonomy" id="75864"/>
    <lineage>
        <taxon>Eukaryota</taxon>
        <taxon>Metazoa</taxon>
        <taxon>Chordata</taxon>
        <taxon>Craniata</taxon>
        <taxon>Vertebrata</taxon>
        <taxon>Euteleostomi</taxon>
        <taxon>Archelosauria</taxon>
        <taxon>Archosauria</taxon>
        <taxon>Dinosauria</taxon>
        <taxon>Saurischia</taxon>
        <taxon>Theropoda</taxon>
        <taxon>Coelurosauria</taxon>
        <taxon>Aves</taxon>
        <taxon>Neognathae</taxon>
        <taxon>Galloanserae</taxon>
        <taxon>Anseriformes</taxon>
        <taxon>Anatidae</taxon>
        <taxon>Anatinae</taxon>
        <taxon>Anas</taxon>
    </lineage>
</organism>
<dbReference type="PROSITE" id="PS50835">
    <property type="entry name" value="IG_LIKE"/>
    <property type="match status" value="1"/>
</dbReference>
<evidence type="ECO:0000256" key="6">
    <source>
        <dbReference type="ARBA" id="ARBA00023157"/>
    </source>
</evidence>
<keyword evidence="3" id="KW-0732">Signal</keyword>
<proteinExistence type="predicted"/>
<reference evidence="9" key="2">
    <citation type="submission" date="2025-09" db="UniProtKB">
        <authorList>
            <consortium name="Ensembl"/>
        </authorList>
    </citation>
    <scope>IDENTIFICATION</scope>
</reference>
<name>A0A8B9UCU8_9AVES</name>
<dbReference type="GO" id="GO:0005886">
    <property type="term" value="C:plasma membrane"/>
    <property type="evidence" value="ECO:0007669"/>
    <property type="project" value="UniProtKB-SubCell"/>
</dbReference>
<evidence type="ECO:0000256" key="4">
    <source>
        <dbReference type="ARBA" id="ARBA00022859"/>
    </source>
</evidence>
<evidence type="ECO:0000259" key="8">
    <source>
        <dbReference type="PROSITE" id="PS50835"/>
    </source>
</evidence>
<keyword evidence="4" id="KW-0391">Immunity</keyword>
<keyword evidence="10" id="KW-1185">Reference proteome</keyword>
<dbReference type="InterPro" id="IPR036179">
    <property type="entry name" value="Ig-like_dom_sf"/>
</dbReference>
<comment type="subcellular location">
    <subcellularLocation>
        <location evidence="1">Cell membrane</location>
    </subcellularLocation>
</comment>
<reference evidence="9" key="1">
    <citation type="submission" date="2025-08" db="UniProtKB">
        <authorList>
            <consortium name="Ensembl"/>
        </authorList>
    </citation>
    <scope>IDENTIFICATION</scope>
</reference>
<evidence type="ECO:0000256" key="2">
    <source>
        <dbReference type="ARBA" id="ARBA00022475"/>
    </source>
</evidence>
<accession>A0A8B9UCU8</accession>
<dbReference type="InterPro" id="IPR013106">
    <property type="entry name" value="Ig_V-set"/>
</dbReference>
<protein>
    <recommendedName>
        <fullName evidence="8">Ig-like domain-containing protein</fullName>
    </recommendedName>
</protein>
<evidence type="ECO:0000256" key="3">
    <source>
        <dbReference type="ARBA" id="ARBA00022729"/>
    </source>
</evidence>
<dbReference type="Proteomes" id="UP000694549">
    <property type="component" value="Unplaced"/>
</dbReference>
<sequence length="233" mass="26106">MPQVSVKQGNTFQTNCTYETSRFYGLLWYEQKKGQAPQLISYQAGAGTKQRDRFTMELNTEEKSSVLRLKEVKLSDSALYLCAVSDTLLHRAALAVHRSVMGPSALPLQHCFTCSLHDLPARSSFPDRLVYVAVWRLSNSDRDLQGSSLSSMSQSIKCICTPATRLSPDLQPVHVQSLDQRSKNRTFGTEYLLLSLTDHCGWHIILFVIIFSSSLKAMGNGLRLSLWGVTTTR</sequence>
<feature type="domain" description="Ig-like" evidence="8">
    <location>
        <begin position="1"/>
        <end position="101"/>
    </location>
</feature>
<dbReference type="Ensembl" id="ENSAZOT00000006636.1">
    <property type="protein sequence ID" value="ENSAZOP00000006211.1"/>
    <property type="gene ID" value="ENSAZOG00000004006.1"/>
</dbReference>
<dbReference type="Gene3D" id="2.60.40.10">
    <property type="entry name" value="Immunoglobulins"/>
    <property type="match status" value="1"/>
</dbReference>
<keyword evidence="6" id="KW-1015">Disulfide bond</keyword>
<dbReference type="SUPFAM" id="SSF48726">
    <property type="entry name" value="Immunoglobulin"/>
    <property type="match status" value="1"/>
</dbReference>
<dbReference type="AlphaFoldDB" id="A0A8B9UCU8"/>
<evidence type="ECO:0000256" key="7">
    <source>
        <dbReference type="ARBA" id="ARBA00023180"/>
    </source>
</evidence>
<keyword evidence="5" id="KW-0472">Membrane</keyword>
<dbReference type="GO" id="GO:0002376">
    <property type="term" value="P:immune system process"/>
    <property type="evidence" value="ECO:0007669"/>
    <property type="project" value="UniProtKB-KW"/>
</dbReference>
<dbReference type="InterPro" id="IPR007110">
    <property type="entry name" value="Ig-like_dom"/>
</dbReference>
<evidence type="ECO:0000313" key="10">
    <source>
        <dbReference type="Proteomes" id="UP000694549"/>
    </source>
</evidence>
<evidence type="ECO:0000256" key="1">
    <source>
        <dbReference type="ARBA" id="ARBA00004236"/>
    </source>
</evidence>
<keyword evidence="2" id="KW-1003">Cell membrane</keyword>
<keyword evidence="7" id="KW-0325">Glycoprotein</keyword>
<dbReference type="PANTHER" id="PTHR19433">
    <property type="entry name" value="T-CELL RECEPTOR ALPHA CHAIN V REGION-RELATED"/>
    <property type="match status" value="1"/>
</dbReference>
<evidence type="ECO:0000256" key="5">
    <source>
        <dbReference type="ARBA" id="ARBA00023136"/>
    </source>
</evidence>
<dbReference type="InterPro" id="IPR013783">
    <property type="entry name" value="Ig-like_fold"/>
</dbReference>
<dbReference type="Pfam" id="PF07686">
    <property type="entry name" value="V-set"/>
    <property type="match status" value="1"/>
</dbReference>
<dbReference type="GO" id="GO:0009617">
    <property type="term" value="P:response to bacterium"/>
    <property type="evidence" value="ECO:0007669"/>
    <property type="project" value="TreeGrafter"/>
</dbReference>
<dbReference type="InterPro" id="IPR052051">
    <property type="entry name" value="TCR_complex_component"/>
</dbReference>